<dbReference type="AlphaFoldDB" id="H2CF28"/>
<accession>H2CF28</accession>
<evidence type="ECO:0008006" key="3">
    <source>
        <dbReference type="Google" id="ProtNLM"/>
    </source>
</evidence>
<dbReference type="GO" id="GO:1990351">
    <property type="term" value="C:transporter complex"/>
    <property type="evidence" value="ECO:0007669"/>
    <property type="project" value="TreeGrafter"/>
</dbReference>
<dbReference type="PANTHER" id="PTHR30189">
    <property type="entry name" value="LPS-ASSEMBLY PROTEIN"/>
    <property type="match status" value="1"/>
</dbReference>
<evidence type="ECO:0000313" key="1">
    <source>
        <dbReference type="EMBL" id="EHQ05631.1"/>
    </source>
</evidence>
<gene>
    <name evidence="1" type="ORF">Lepil_0930</name>
</gene>
<dbReference type="InterPro" id="IPR050218">
    <property type="entry name" value="LptD"/>
</dbReference>
<organism evidence="1 2">
    <name type="scientific">Leptonema illini DSM 21528</name>
    <dbReference type="NCBI Taxonomy" id="929563"/>
    <lineage>
        <taxon>Bacteria</taxon>
        <taxon>Pseudomonadati</taxon>
        <taxon>Spirochaetota</taxon>
        <taxon>Spirochaetia</taxon>
        <taxon>Leptospirales</taxon>
        <taxon>Leptospiraceae</taxon>
        <taxon>Leptonema</taxon>
    </lineage>
</organism>
<dbReference type="HOGENOM" id="CLU_301440_0_0_12"/>
<dbReference type="PANTHER" id="PTHR30189:SF1">
    <property type="entry name" value="LPS-ASSEMBLY PROTEIN LPTD"/>
    <property type="match status" value="1"/>
</dbReference>
<dbReference type="STRING" id="183.GCA_002009735_01700"/>
<dbReference type="EMBL" id="JH597773">
    <property type="protein sequence ID" value="EHQ05631.1"/>
    <property type="molecule type" value="Genomic_DNA"/>
</dbReference>
<proteinExistence type="predicted"/>
<evidence type="ECO:0000313" key="2">
    <source>
        <dbReference type="Proteomes" id="UP000005737"/>
    </source>
</evidence>
<keyword evidence="2" id="KW-1185">Reference proteome</keyword>
<dbReference type="GO" id="GO:0009279">
    <property type="term" value="C:cell outer membrane"/>
    <property type="evidence" value="ECO:0007669"/>
    <property type="project" value="TreeGrafter"/>
</dbReference>
<name>H2CF28_9LEPT</name>
<sequence length="922" mass="106613">MAFYSKSKEFGPLEPLFSAPARILKGLRSTLFLAVVAVFLFPDPVLTQPTLEDRSMPSPSLTADPLKNRSELEDAWLKAALSDVRSEEEESKVAIENAAEGQWMQGEEDGTGLLKLYGRIRIRLGQGILLADRVIIDTERKELYAEGNLIYVEGQARVTADRLIYDQRLGAGILYNGEGYRQPIYFTGKNIRGLGEGRFSISHAYFTTCAAKEPHYNFRARKAWIYSDGRIAAAGVVYSVGGVPVLPLPFYYASEWGTGVISQFGHGTLQGYFFQNTYQFAVPSAYLSSFLPMAYRIKADIYEKTGSHVGLEMYRFSPGLSYVLDFGMADFKRYEVVADPRTGRGISASNQILQDDGTYSQERHKWYKAFALIAYQNKNYKENSVQKLSIRYEDYRHRLFETEFGGRYQPDTTIPALYKKNEAGRGIPRNQTDWTMTYNDQRGDLNITVKASRNRLWIERPEFDESRYEPTQDIAPSVKIEKKIFLGKIADLFPVYWDHTLNSQFKKLYSNGDPYVEYNENEYKSGLRGHFSLYPYITYRPSAGFGVRKTNADPKNLSTTDEDVIKAAAERDSYQYWWQEHDLSFGPHELFLRAVYRKKDAFKEELKDATRSDYTGFNGRQRVNEVEASINASPLEDLNLQVLSVYDFRQYEYDVPAKERWSYPVFRADMLFNMLGLFRPGRENLLSRRRAHFLDLRVVNDYVYDPILKRDHSNLFGVIFQAGGFDLWLLDRLRYLELGYYWYHVYYDPSLDHMRFSSKLDVKITKWLFFEMELESRLTRPDRYDSRNYDADSMCKNDRCMPESLLPETERKTDFVRDFTNSLGVNGQRARETSAFNIGYFEGAFLIDAHDYEIRLGYALEQRSMLGGSNSVQVVNYYDNKIFASFTFLRFDVGGVSQRPSRFILNRQRVRPGDIGVQSIGP</sequence>
<protein>
    <recommendedName>
        <fullName evidence="3">LPS-assembly protein LptD</fullName>
    </recommendedName>
</protein>
<dbReference type="RefSeq" id="WP_002770456.1">
    <property type="nucleotide sequence ID" value="NZ_JH597773.1"/>
</dbReference>
<reference evidence="1 2" key="1">
    <citation type="submission" date="2011-10" db="EMBL/GenBank/DDBJ databases">
        <title>The Improved High-Quality Draft genome of Leptonema illini DSM 21528.</title>
        <authorList>
            <consortium name="US DOE Joint Genome Institute (JGI-PGF)"/>
            <person name="Lucas S."/>
            <person name="Copeland A."/>
            <person name="Lapidus A."/>
            <person name="Glavina del Rio T."/>
            <person name="Dalin E."/>
            <person name="Tice H."/>
            <person name="Bruce D."/>
            <person name="Goodwin L."/>
            <person name="Pitluck S."/>
            <person name="Peters L."/>
            <person name="Mikhailova N."/>
            <person name="Held B."/>
            <person name="Kyrpides N."/>
            <person name="Mavromatis K."/>
            <person name="Ivanova N."/>
            <person name="Markowitz V."/>
            <person name="Cheng J.-F."/>
            <person name="Hugenholtz P."/>
            <person name="Woyke T."/>
            <person name="Wu D."/>
            <person name="Gronow S."/>
            <person name="Wellnitz S."/>
            <person name="Brambilla E.-M."/>
            <person name="Klenk H.-P."/>
            <person name="Eisen J.A."/>
        </authorList>
    </citation>
    <scope>NUCLEOTIDE SEQUENCE [LARGE SCALE GENOMIC DNA]</scope>
    <source>
        <strain evidence="1 2">DSM 21528</strain>
    </source>
</reference>
<dbReference type="Proteomes" id="UP000005737">
    <property type="component" value="Unassembled WGS sequence"/>
</dbReference>